<sequence length="77" mass="8798">MALPPWLGFRAWAKAPVAMSFSSRPIARTSIDQFIMSSKTEKRHGVPWLEEMHMSEFLCIAGTWFASLHSKIQKIYG</sequence>
<name>M7ZXR6_TRIUA</name>
<dbReference type="EMBL" id="KD056026">
    <property type="protein sequence ID" value="EMS64451.1"/>
    <property type="molecule type" value="Genomic_DNA"/>
</dbReference>
<organism evidence="1">
    <name type="scientific">Triticum urartu</name>
    <name type="common">Red wild einkorn</name>
    <name type="synonym">Crithodium urartu</name>
    <dbReference type="NCBI Taxonomy" id="4572"/>
    <lineage>
        <taxon>Eukaryota</taxon>
        <taxon>Viridiplantae</taxon>
        <taxon>Streptophyta</taxon>
        <taxon>Embryophyta</taxon>
        <taxon>Tracheophyta</taxon>
        <taxon>Spermatophyta</taxon>
        <taxon>Magnoliopsida</taxon>
        <taxon>Liliopsida</taxon>
        <taxon>Poales</taxon>
        <taxon>Poaceae</taxon>
        <taxon>BOP clade</taxon>
        <taxon>Pooideae</taxon>
        <taxon>Triticodae</taxon>
        <taxon>Triticeae</taxon>
        <taxon>Triticinae</taxon>
        <taxon>Triticum</taxon>
    </lineage>
</organism>
<reference evidence="1" key="1">
    <citation type="journal article" date="2013" name="Nature">
        <title>Draft genome of the wheat A-genome progenitor Triticum urartu.</title>
        <authorList>
            <person name="Ling H.Q."/>
            <person name="Zhao S."/>
            <person name="Liu D."/>
            <person name="Wang J."/>
            <person name="Sun H."/>
            <person name="Zhang C."/>
            <person name="Fan H."/>
            <person name="Li D."/>
            <person name="Dong L."/>
            <person name="Tao Y."/>
            <person name="Gao C."/>
            <person name="Wu H."/>
            <person name="Li Y."/>
            <person name="Cui Y."/>
            <person name="Guo X."/>
            <person name="Zheng S."/>
            <person name="Wang B."/>
            <person name="Yu K."/>
            <person name="Liang Q."/>
            <person name="Yang W."/>
            <person name="Lou X."/>
            <person name="Chen J."/>
            <person name="Feng M."/>
            <person name="Jian J."/>
            <person name="Zhang X."/>
            <person name="Luo G."/>
            <person name="Jiang Y."/>
            <person name="Liu J."/>
            <person name="Wang Z."/>
            <person name="Sha Y."/>
            <person name="Zhang B."/>
            <person name="Wu H."/>
            <person name="Tang D."/>
            <person name="Shen Q."/>
            <person name="Xue P."/>
            <person name="Zou S."/>
            <person name="Wang X."/>
            <person name="Liu X."/>
            <person name="Wang F."/>
            <person name="Yang Y."/>
            <person name="An X."/>
            <person name="Dong Z."/>
            <person name="Zhang K."/>
            <person name="Zhang X."/>
            <person name="Luo M.C."/>
            <person name="Dvorak J."/>
            <person name="Tong Y."/>
            <person name="Wang J."/>
            <person name="Yang H."/>
            <person name="Li Z."/>
            <person name="Wang D."/>
            <person name="Zhang A."/>
            <person name="Wang J."/>
        </authorList>
    </citation>
    <scope>NUCLEOTIDE SEQUENCE</scope>
</reference>
<dbReference type="AlphaFoldDB" id="M7ZXR6"/>
<proteinExistence type="predicted"/>
<evidence type="ECO:0000313" key="1">
    <source>
        <dbReference type="EMBL" id="EMS64451.1"/>
    </source>
</evidence>
<gene>
    <name evidence="1" type="ORF">TRIUR3_28675</name>
</gene>
<accession>M7ZXR6</accession>
<protein>
    <submittedName>
        <fullName evidence="1">Uncharacterized protein</fullName>
    </submittedName>
</protein>